<evidence type="ECO:0000313" key="5">
    <source>
        <dbReference type="EMBL" id="KAE9398260.1"/>
    </source>
</evidence>
<dbReference type="PANTHER" id="PTHR23402:SF1">
    <property type="entry name" value="PYROGLUTAMYL-PEPTIDASE I"/>
    <property type="match status" value="1"/>
</dbReference>
<comment type="similarity">
    <text evidence="1">Belongs to the peptidase C15 family.</text>
</comment>
<dbReference type="InterPro" id="IPR016125">
    <property type="entry name" value="Peptidase_C15-like"/>
</dbReference>
<evidence type="ECO:0000256" key="2">
    <source>
        <dbReference type="ARBA" id="ARBA00022670"/>
    </source>
</evidence>
<reference evidence="5" key="1">
    <citation type="journal article" date="2019" name="Environ. Microbiol.">
        <title>Fungal ecological strategies reflected in gene transcription - a case study of two litter decomposers.</title>
        <authorList>
            <person name="Barbi F."/>
            <person name="Kohler A."/>
            <person name="Barry K."/>
            <person name="Baskaran P."/>
            <person name="Daum C."/>
            <person name="Fauchery L."/>
            <person name="Ihrmark K."/>
            <person name="Kuo A."/>
            <person name="LaButti K."/>
            <person name="Lipzen A."/>
            <person name="Morin E."/>
            <person name="Grigoriev I.V."/>
            <person name="Henrissat B."/>
            <person name="Lindahl B."/>
            <person name="Martin F."/>
        </authorList>
    </citation>
    <scope>NUCLEOTIDE SEQUENCE</scope>
    <source>
        <strain evidence="5">JB14</strain>
    </source>
</reference>
<dbReference type="EMBL" id="ML769485">
    <property type="protein sequence ID" value="KAE9398260.1"/>
    <property type="molecule type" value="Genomic_DNA"/>
</dbReference>
<proteinExistence type="inferred from homology"/>
<keyword evidence="6" id="KW-1185">Reference proteome</keyword>
<dbReference type="Gene3D" id="3.40.630.20">
    <property type="entry name" value="Peptidase C15, pyroglutamyl peptidase I-like"/>
    <property type="match status" value="1"/>
</dbReference>
<sequence>MHASTIGGDEDSVFNVLLTGFGPFKNHRPWNPSWLAVKPLHNVVMTLDEDSIVIDGQVVMRAPTTTLKHRLVKISALEVPVEYLTVLDWVPNLHLRPPKGYDFIFHVGVAGKGPLRLEKLGHKTGYFKKDEGGKMAPIIESPPFDFGRREKMDFSVGEQPIEEIRELESAGDTYGANRGFGLGYEKFPDELHTDIDISRLVNELRNSGRGLEETYSSTDAGHYLCDFIYYCSLAESKRNGKPYEKDRNTPVLFMHCPPVGEPLTTEEVTEAIRRTICWVCTELAENHDLASST</sequence>
<dbReference type="OrthoDB" id="407146at2759"/>
<dbReference type="GO" id="GO:0006508">
    <property type="term" value="P:proteolysis"/>
    <property type="evidence" value="ECO:0007669"/>
    <property type="project" value="UniProtKB-KW"/>
</dbReference>
<evidence type="ECO:0000256" key="1">
    <source>
        <dbReference type="ARBA" id="ARBA00006641"/>
    </source>
</evidence>
<keyword evidence="2" id="KW-0645">Protease</keyword>
<gene>
    <name evidence="5" type="ORF">BT96DRAFT_966012</name>
</gene>
<evidence type="ECO:0000256" key="3">
    <source>
        <dbReference type="ARBA" id="ARBA00022801"/>
    </source>
</evidence>
<keyword evidence="3" id="KW-0378">Hydrolase</keyword>
<dbReference type="AlphaFoldDB" id="A0A6A4HKN2"/>
<keyword evidence="4" id="KW-0788">Thiol protease</keyword>
<dbReference type="PANTHER" id="PTHR23402">
    <property type="entry name" value="PROTEASE FAMILY C15 PYROGLUTAMYL-PEPTIDASE I-RELATED"/>
    <property type="match status" value="1"/>
</dbReference>
<evidence type="ECO:0000256" key="4">
    <source>
        <dbReference type="ARBA" id="ARBA00022807"/>
    </source>
</evidence>
<accession>A0A6A4HKN2</accession>
<dbReference type="GO" id="GO:0008234">
    <property type="term" value="F:cysteine-type peptidase activity"/>
    <property type="evidence" value="ECO:0007669"/>
    <property type="project" value="UniProtKB-KW"/>
</dbReference>
<organism evidence="5 6">
    <name type="scientific">Gymnopus androsaceus JB14</name>
    <dbReference type="NCBI Taxonomy" id="1447944"/>
    <lineage>
        <taxon>Eukaryota</taxon>
        <taxon>Fungi</taxon>
        <taxon>Dikarya</taxon>
        <taxon>Basidiomycota</taxon>
        <taxon>Agaricomycotina</taxon>
        <taxon>Agaricomycetes</taxon>
        <taxon>Agaricomycetidae</taxon>
        <taxon>Agaricales</taxon>
        <taxon>Marasmiineae</taxon>
        <taxon>Omphalotaceae</taxon>
        <taxon>Gymnopus</taxon>
    </lineage>
</organism>
<dbReference type="SUPFAM" id="SSF53182">
    <property type="entry name" value="Pyrrolidone carboxyl peptidase (pyroglutamate aminopeptidase)"/>
    <property type="match status" value="1"/>
</dbReference>
<dbReference type="InterPro" id="IPR036440">
    <property type="entry name" value="Peptidase_C15-like_sf"/>
</dbReference>
<protein>
    <submittedName>
        <fullName evidence="5">Peptidase C15, pyroglutamyl peptidase I-like protein</fullName>
    </submittedName>
</protein>
<name>A0A6A4HKN2_9AGAR</name>
<dbReference type="Proteomes" id="UP000799118">
    <property type="component" value="Unassembled WGS sequence"/>
</dbReference>
<evidence type="ECO:0000313" key="6">
    <source>
        <dbReference type="Proteomes" id="UP000799118"/>
    </source>
</evidence>